<feature type="repeat" description="TPR" evidence="1">
    <location>
        <begin position="62"/>
        <end position="95"/>
    </location>
</feature>
<keyword evidence="2" id="KW-0175">Coiled coil</keyword>
<dbReference type="Proteomes" id="UP001165060">
    <property type="component" value="Unassembled WGS sequence"/>
</dbReference>
<name>A0ABQ6N8R1_9STRA</name>
<evidence type="ECO:0000256" key="2">
    <source>
        <dbReference type="SAM" id="Coils"/>
    </source>
</evidence>
<keyword evidence="1" id="KW-0802">TPR repeat</keyword>
<evidence type="ECO:0000313" key="5">
    <source>
        <dbReference type="Proteomes" id="UP001165060"/>
    </source>
</evidence>
<keyword evidence="5" id="KW-1185">Reference proteome</keyword>
<dbReference type="InterPro" id="IPR019734">
    <property type="entry name" value="TPR_rpt"/>
</dbReference>
<reference evidence="4 5" key="1">
    <citation type="journal article" date="2023" name="Commun. Biol.">
        <title>Genome analysis of Parmales, the sister group of diatoms, reveals the evolutionary specialization of diatoms from phago-mixotrophs to photoautotrophs.</title>
        <authorList>
            <person name="Ban H."/>
            <person name="Sato S."/>
            <person name="Yoshikawa S."/>
            <person name="Yamada K."/>
            <person name="Nakamura Y."/>
            <person name="Ichinomiya M."/>
            <person name="Sato N."/>
            <person name="Blanc-Mathieu R."/>
            <person name="Endo H."/>
            <person name="Kuwata A."/>
            <person name="Ogata H."/>
        </authorList>
    </citation>
    <scope>NUCLEOTIDE SEQUENCE [LARGE SCALE GENOMIC DNA]</scope>
</reference>
<organism evidence="4 5">
    <name type="scientific">Tetraparma gracilis</name>
    <dbReference type="NCBI Taxonomy" id="2962635"/>
    <lineage>
        <taxon>Eukaryota</taxon>
        <taxon>Sar</taxon>
        <taxon>Stramenopiles</taxon>
        <taxon>Ochrophyta</taxon>
        <taxon>Bolidophyceae</taxon>
        <taxon>Parmales</taxon>
        <taxon>Triparmaceae</taxon>
        <taxon>Tetraparma</taxon>
    </lineage>
</organism>
<gene>
    <name evidence="4" type="ORF">TeGR_g13320</name>
</gene>
<sequence length="378" mass="39338">MSALASSTTSSASPATSPQHDPASLSSRGDTALASAEPSLALSFYTRSLSSLPPSSAPSARAELLEKSAECHLQLGDPSSAASCFKEALSLHPSPQLYQQLGQLSSGEEAASLLSSGISLLSSSPASPESAKHLSLLHVSVAELYMTDLCEHPEAEARAVAAVDAALSLKTSLPDPLQTAASLRLSQSRGGDAVDYILKAYSLMSAAVLTMARMVNLAPDAEPVAPGTVPDEQTDSLPPFEFRTTTAKLLIECGCGVEGVTAKESARLLDAAIAVLGSLLAENDEVVETWFLLGCAMMATEPPMLEEAAANFQKALGMLTALQTSLNAALASSNNAGFAELGEIGDELERVEEQMEAIEERLEEIKERGGGDVMEEGD</sequence>
<accession>A0ABQ6N8R1</accession>
<feature type="region of interest" description="Disordered" evidence="3">
    <location>
        <begin position="1"/>
        <end position="32"/>
    </location>
</feature>
<feature type="coiled-coil region" evidence="2">
    <location>
        <begin position="341"/>
        <end position="368"/>
    </location>
</feature>
<protein>
    <submittedName>
        <fullName evidence="4">Uncharacterized protein</fullName>
    </submittedName>
</protein>
<dbReference type="EMBL" id="BRYB01006919">
    <property type="protein sequence ID" value="GMI50514.1"/>
    <property type="molecule type" value="Genomic_DNA"/>
</dbReference>
<evidence type="ECO:0000313" key="4">
    <source>
        <dbReference type="EMBL" id="GMI50514.1"/>
    </source>
</evidence>
<comment type="caution">
    <text evidence="4">The sequence shown here is derived from an EMBL/GenBank/DDBJ whole genome shotgun (WGS) entry which is preliminary data.</text>
</comment>
<feature type="compositionally biased region" description="Low complexity" evidence="3">
    <location>
        <begin position="1"/>
        <end position="18"/>
    </location>
</feature>
<dbReference type="PROSITE" id="PS50005">
    <property type="entry name" value="TPR"/>
    <property type="match status" value="1"/>
</dbReference>
<dbReference type="SUPFAM" id="SSF48452">
    <property type="entry name" value="TPR-like"/>
    <property type="match status" value="1"/>
</dbReference>
<dbReference type="InterPro" id="IPR011990">
    <property type="entry name" value="TPR-like_helical_dom_sf"/>
</dbReference>
<evidence type="ECO:0000256" key="1">
    <source>
        <dbReference type="PROSITE-ProRule" id="PRU00339"/>
    </source>
</evidence>
<evidence type="ECO:0000256" key="3">
    <source>
        <dbReference type="SAM" id="MobiDB-lite"/>
    </source>
</evidence>
<proteinExistence type="predicted"/>
<dbReference type="Gene3D" id="1.25.40.10">
    <property type="entry name" value="Tetratricopeptide repeat domain"/>
    <property type="match status" value="1"/>
</dbReference>